<evidence type="ECO:0000313" key="2">
    <source>
        <dbReference type="EMBL" id="AGK58013.1"/>
    </source>
</evidence>
<dbReference type="Gene3D" id="3.40.50.720">
    <property type="entry name" value="NAD(P)-binding Rossmann-like Domain"/>
    <property type="match status" value="1"/>
</dbReference>
<protein>
    <submittedName>
        <fullName evidence="2">CoA-binding protein</fullName>
    </submittedName>
</protein>
<organism evidence="2 3">
    <name type="scientific">Hyphomicrobium denitrificans 1NES1</name>
    <dbReference type="NCBI Taxonomy" id="670307"/>
    <lineage>
        <taxon>Bacteria</taxon>
        <taxon>Pseudomonadati</taxon>
        <taxon>Pseudomonadota</taxon>
        <taxon>Alphaproteobacteria</taxon>
        <taxon>Hyphomicrobiales</taxon>
        <taxon>Hyphomicrobiaceae</taxon>
        <taxon>Hyphomicrobium</taxon>
    </lineage>
</organism>
<feature type="domain" description="CoA-binding" evidence="1">
    <location>
        <begin position="15"/>
        <end position="113"/>
    </location>
</feature>
<dbReference type="PANTHER" id="PTHR33303:SF2">
    <property type="entry name" value="COA-BINDING DOMAIN-CONTAINING PROTEIN"/>
    <property type="match status" value="1"/>
</dbReference>
<name>N0B4W4_9HYPH</name>
<proteinExistence type="predicted"/>
<dbReference type="KEGG" id="hdt:HYPDE_31693"/>
<dbReference type="EMBL" id="CP005587">
    <property type="protein sequence ID" value="AGK58013.1"/>
    <property type="molecule type" value="Genomic_DNA"/>
</dbReference>
<evidence type="ECO:0000259" key="1">
    <source>
        <dbReference type="SMART" id="SM00881"/>
    </source>
</evidence>
<sequence>MSIDGLSDTDIRAILGRVKTFAVVGASAKPDRPSHQVMGFLIKCGYQVRPVNPGIADKAIHGQKVYASLADVPAPVDVIDVFRASAAALQVVRDAIAVRDKLGASVIWMQLGVINEQAAAEARAGGFTVVMDRCPKIEMSRLSEH</sequence>
<dbReference type="SUPFAM" id="SSF51735">
    <property type="entry name" value="NAD(P)-binding Rossmann-fold domains"/>
    <property type="match status" value="1"/>
</dbReference>
<keyword evidence="3" id="KW-1185">Reference proteome</keyword>
<dbReference type="Proteomes" id="UP000005952">
    <property type="component" value="Chromosome"/>
</dbReference>
<dbReference type="RefSeq" id="WP_015598044.1">
    <property type="nucleotide sequence ID" value="NC_021172.1"/>
</dbReference>
<accession>N0B4W4</accession>
<dbReference type="eggNOG" id="COG1832">
    <property type="taxonomic scope" value="Bacteria"/>
</dbReference>
<dbReference type="HOGENOM" id="CLU_112567_0_0_5"/>
<dbReference type="OrthoDB" id="9804695at2"/>
<evidence type="ECO:0000313" key="3">
    <source>
        <dbReference type="Proteomes" id="UP000005952"/>
    </source>
</evidence>
<gene>
    <name evidence="2" type="ORF">HYPDE_31693</name>
</gene>
<dbReference type="InterPro" id="IPR036291">
    <property type="entry name" value="NAD(P)-bd_dom_sf"/>
</dbReference>
<dbReference type="Pfam" id="PF13380">
    <property type="entry name" value="CoA_binding_2"/>
    <property type="match status" value="1"/>
</dbReference>
<dbReference type="InterPro" id="IPR003781">
    <property type="entry name" value="CoA-bd"/>
</dbReference>
<dbReference type="STRING" id="670307.HYPDE_31693"/>
<dbReference type="SMART" id="SM00881">
    <property type="entry name" value="CoA_binding"/>
    <property type="match status" value="1"/>
</dbReference>
<reference evidence="2 3" key="1">
    <citation type="journal article" date="2013" name="Genome Announc.">
        <title>Genome sequences for three denitrifying bacterial strains isolated from a uranium- and nitrate-contaminated subsurface environment.</title>
        <authorList>
            <person name="Venkatramanan R."/>
            <person name="Prakash O."/>
            <person name="Woyke T."/>
            <person name="Chain P."/>
            <person name="Goodwin L.A."/>
            <person name="Watson D."/>
            <person name="Brooks S."/>
            <person name="Kostka J.E."/>
            <person name="Green S.J."/>
        </authorList>
    </citation>
    <scope>NUCLEOTIDE SEQUENCE [LARGE SCALE GENOMIC DNA]</scope>
    <source>
        <strain evidence="2 3">1NES1</strain>
    </source>
</reference>
<dbReference type="AlphaFoldDB" id="N0B4W4"/>
<dbReference type="PANTHER" id="PTHR33303">
    <property type="entry name" value="CYTOPLASMIC PROTEIN-RELATED"/>
    <property type="match status" value="1"/>
</dbReference>